<name>A0ABV5F4J3_9FLAO</name>
<comment type="caution">
    <text evidence="1">The sequence shown here is derived from an EMBL/GenBank/DDBJ whole genome shotgun (WGS) entry which is preliminary data.</text>
</comment>
<sequence length="205" mass="22825">MDLKWYISTLTVIVAFFFGVANQQPNAVPNQEIVLQLSGYESAQENAEKAISTITKQLERIGAENIQVSAGEKGVLNITYYSDSDVDRIKNILSEDEFLAFDNSTAKPNQFPSEDDGTRTTYNFNVFEIHDGHDFAFEHSGKVAVELKASSHHFNNSNDYPSTTSTTDVIEFSSIKVAYKFYKNIALAIDNNAKKIPEVRAGPIV</sequence>
<evidence type="ECO:0000313" key="2">
    <source>
        <dbReference type="Proteomes" id="UP001589605"/>
    </source>
</evidence>
<dbReference type="EMBL" id="JBHMEZ010000013">
    <property type="protein sequence ID" value="MFB9054345.1"/>
    <property type="molecule type" value="Genomic_DNA"/>
</dbReference>
<evidence type="ECO:0000313" key="1">
    <source>
        <dbReference type="EMBL" id="MFB9054345.1"/>
    </source>
</evidence>
<proteinExistence type="predicted"/>
<dbReference type="Proteomes" id="UP001589605">
    <property type="component" value="Unassembled WGS sequence"/>
</dbReference>
<keyword evidence="2" id="KW-1185">Reference proteome</keyword>
<reference evidence="1 2" key="1">
    <citation type="submission" date="2024-09" db="EMBL/GenBank/DDBJ databases">
        <authorList>
            <person name="Sun Q."/>
            <person name="Mori K."/>
        </authorList>
    </citation>
    <scope>NUCLEOTIDE SEQUENCE [LARGE SCALE GENOMIC DNA]</scope>
    <source>
        <strain evidence="1 2">CECT 8286</strain>
    </source>
</reference>
<organism evidence="1 2">
    <name type="scientific">Formosa undariae</name>
    <dbReference type="NCBI Taxonomy" id="1325436"/>
    <lineage>
        <taxon>Bacteria</taxon>
        <taxon>Pseudomonadati</taxon>
        <taxon>Bacteroidota</taxon>
        <taxon>Flavobacteriia</taxon>
        <taxon>Flavobacteriales</taxon>
        <taxon>Flavobacteriaceae</taxon>
        <taxon>Formosa</taxon>
    </lineage>
</organism>
<dbReference type="RefSeq" id="WP_382383940.1">
    <property type="nucleotide sequence ID" value="NZ_JBHMEZ010000013.1"/>
</dbReference>
<protein>
    <submittedName>
        <fullName evidence="1">Uncharacterized protein</fullName>
    </submittedName>
</protein>
<accession>A0ABV5F4J3</accession>
<gene>
    <name evidence="1" type="ORF">ACFFVB_14755</name>
</gene>